<feature type="signal peptide" evidence="1">
    <location>
        <begin position="1"/>
        <end position="21"/>
    </location>
</feature>
<accession>A0ABY4X6P4</accession>
<proteinExistence type="predicted"/>
<keyword evidence="4" id="KW-1185">Reference proteome</keyword>
<evidence type="ECO:0000259" key="2">
    <source>
        <dbReference type="Pfam" id="PF13628"/>
    </source>
</evidence>
<dbReference type="Pfam" id="PF13628">
    <property type="entry name" value="DUF4142"/>
    <property type="match status" value="1"/>
</dbReference>
<evidence type="ECO:0000256" key="1">
    <source>
        <dbReference type="SAM" id="SignalP"/>
    </source>
</evidence>
<dbReference type="PANTHER" id="PTHR38593">
    <property type="entry name" value="BLR2558 PROTEIN"/>
    <property type="match status" value="1"/>
</dbReference>
<dbReference type="PANTHER" id="PTHR38593:SF1">
    <property type="entry name" value="BLR2558 PROTEIN"/>
    <property type="match status" value="1"/>
</dbReference>
<dbReference type="EMBL" id="CP084930">
    <property type="protein sequence ID" value="USI72593.1"/>
    <property type="molecule type" value="Genomic_DNA"/>
</dbReference>
<feature type="domain" description="DUF4142" evidence="2">
    <location>
        <begin position="37"/>
        <end position="173"/>
    </location>
</feature>
<evidence type="ECO:0000313" key="3">
    <source>
        <dbReference type="EMBL" id="USI72593.1"/>
    </source>
</evidence>
<keyword evidence="1" id="KW-0732">Signal</keyword>
<dbReference type="InterPro" id="IPR025419">
    <property type="entry name" value="DUF4142"/>
</dbReference>
<reference evidence="3" key="1">
    <citation type="journal article" date="2022" name="Toxins">
        <title>Genomic Analysis of Sphingopyxis sp. USTB-05 for Biodegrading Cyanobacterial Hepatotoxins.</title>
        <authorList>
            <person name="Liu C."/>
            <person name="Xu Q."/>
            <person name="Zhao Z."/>
            <person name="Zhang H."/>
            <person name="Liu X."/>
            <person name="Yin C."/>
            <person name="Liu Y."/>
            <person name="Yan H."/>
        </authorList>
    </citation>
    <scope>NUCLEOTIDE SEQUENCE</scope>
    <source>
        <strain evidence="3">NBD5</strain>
    </source>
</reference>
<dbReference type="Proteomes" id="UP001056937">
    <property type="component" value="Chromosome 1"/>
</dbReference>
<gene>
    <name evidence="3" type="ORF">LHA26_15095</name>
</gene>
<name>A0ABY4X6P4_9SPHN</name>
<dbReference type="Gene3D" id="1.20.1260.10">
    <property type="match status" value="1"/>
</dbReference>
<dbReference type="RefSeq" id="WP_252166400.1">
    <property type="nucleotide sequence ID" value="NZ_CP084930.1"/>
</dbReference>
<sequence>MRTALMLSAALLMAGAVPAAAQMGPAASTAPLSGLSATDYVKLAADADNFEIQSGRVAAMKSKREDVKGFAKQMIADHTRTSKALMAALSNGDRKITPPSPRLSDANQAKLDLLKKAPKSSFDQLYLQQQLEAHQSALALHQGYAADGTDASLKQVATTAVPIVQQHLTMVQGMAPSAQ</sequence>
<organism evidence="3 4">
    <name type="scientific">Sphingomonas morindae</name>
    <dbReference type="NCBI Taxonomy" id="1541170"/>
    <lineage>
        <taxon>Bacteria</taxon>
        <taxon>Pseudomonadati</taxon>
        <taxon>Pseudomonadota</taxon>
        <taxon>Alphaproteobacteria</taxon>
        <taxon>Sphingomonadales</taxon>
        <taxon>Sphingomonadaceae</taxon>
        <taxon>Sphingomonas</taxon>
    </lineage>
</organism>
<evidence type="ECO:0000313" key="4">
    <source>
        <dbReference type="Proteomes" id="UP001056937"/>
    </source>
</evidence>
<feature type="chain" id="PRO_5046761287" evidence="1">
    <location>
        <begin position="22"/>
        <end position="179"/>
    </location>
</feature>
<dbReference type="InterPro" id="IPR012347">
    <property type="entry name" value="Ferritin-like"/>
</dbReference>
<protein>
    <submittedName>
        <fullName evidence="3">DUF4142 domain-containing protein</fullName>
    </submittedName>
</protein>